<gene>
    <name evidence="2" type="ORF">PCANC_17486</name>
    <name evidence="3" type="ORF">PCASD_15321</name>
</gene>
<accession>A0A2N5SS71</accession>
<feature type="region of interest" description="Disordered" evidence="1">
    <location>
        <begin position="32"/>
        <end position="65"/>
    </location>
</feature>
<evidence type="ECO:0000313" key="5">
    <source>
        <dbReference type="Proteomes" id="UP000235392"/>
    </source>
</evidence>
<evidence type="ECO:0000256" key="1">
    <source>
        <dbReference type="SAM" id="MobiDB-lite"/>
    </source>
</evidence>
<evidence type="ECO:0000313" key="3">
    <source>
        <dbReference type="EMBL" id="PLW34996.1"/>
    </source>
</evidence>
<dbReference type="AlphaFoldDB" id="A0A2N5SS71"/>
<proteinExistence type="predicted"/>
<dbReference type="EMBL" id="PGCJ01000879">
    <property type="protein sequence ID" value="PLW16098.1"/>
    <property type="molecule type" value="Genomic_DNA"/>
</dbReference>
<dbReference type="EMBL" id="PGCI01000186">
    <property type="protein sequence ID" value="PLW34996.1"/>
    <property type="molecule type" value="Genomic_DNA"/>
</dbReference>
<name>A0A2N5SS71_9BASI</name>
<reference evidence="4 5" key="1">
    <citation type="submission" date="2017-11" db="EMBL/GenBank/DDBJ databases">
        <title>De novo assembly and phasing of dikaryotic genomes from two isolates of Puccinia coronata f. sp. avenae, the causal agent of oat crown rust.</title>
        <authorList>
            <person name="Miller M.E."/>
            <person name="Zhang Y."/>
            <person name="Omidvar V."/>
            <person name="Sperschneider J."/>
            <person name="Schwessinger B."/>
            <person name="Raley C."/>
            <person name="Palmer J.M."/>
            <person name="Garnica D."/>
            <person name="Upadhyaya N."/>
            <person name="Rathjen J."/>
            <person name="Taylor J.M."/>
            <person name="Park R.F."/>
            <person name="Dodds P.N."/>
            <person name="Hirsch C.D."/>
            <person name="Kianian S.F."/>
            <person name="Figueroa M."/>
        </authorList>
    </citation>
    <scope>NUCLEOTIDE SEQUENCE [LARGE SCALE GENOMIC DNA]</scope>
    <source>
        <strain evidence="2">12NC29</strain>
        <strain evidence="3">12SD80</strain>
    </source>
</reference>
<comment type="caution">
    <text evidence="2">The sequence shown here is derived from an EMBL/GenBank/DDBJ whole genome shotgun (WGS) entry which is preliminary data.</text>
</comment>
<dbReference type="Proteomes" id="UP000235388">
    <property type="component" value="Unassembled WGS sequence"/>
</dbReference>
<feature type="compositionally biased region" description="Polar residues" evidence="1">
    <location>
        <begin position="56"/>
        <end position="65"/>
    </location>
</feature>
<evidence type="ECO:0000313" key="2">
    <source>
        <dbReference type="EMBL" id="PLW16098.1"/>
    </source>
</evidence>
<feature type="compositionally biased region" description="Low complexity" evidence="1">
    <location>
        <begin position="37"/>
        <end position="51"/>
    </location>
</feature>
<protein>
    <submittedName>
        <fullName evidence="2">Uncharacterized protein</fullName>
    </submittedName>
</protein>
<keyword evidence="4" id="KW-1185">Reference proteome</keyword>
<dbReference type="Proteomes" id="UP000235392">
    <property type="component" value="Unassembled WGS sequence"/>
</dbReference>
<organism evidence="2 4">
    <name type="scientific">Puccinia coronata f. sp. avenae</name>
    <dbReference type="NCBI Taxonomy" id="200324"/>
    <lineage>
        <taxon>Eukaryota</taxon>
        <taxon>Fungi</taxon>
        <taxon>Dikarya</taxon>
        <taxon>Basidiomycota</taxon>
        <taxon>Pucciniomycotina</taxon>
        <taxon>Pucciniomycetes</taxon>
        <taxon>Pucciniales</taxon>
        <taxon>Pucciniaceae</taxon>
        <taxon>Puccinia</taxon>
    </lineage>
</organism>
<evidence type="ECO:0000313" key="4">
    <source>
        <dbReference type="Proteomes" id="UP000235388"/>
    </source>
</evidence>
<sequence>MDALKIHPAKKKEIRQYSDLVVYRFQTLLKKYDPDYNSDSNSEISESNDSNKSQEDYPSQGQLTTKTDAWNQLRSTLLPLVRDLITDMHLCLGMILGK</sequence>